<accession>A0ABT6UC07</accession>
<organism evidence="4 5">
    <name type="scientific">Shewanella xiamenensis</name>
    <dbReference type="NCBI Taxonomy" id="332186"/>
    <lineage>
        <taxon>Bacteria</taxon>
        <taxon>Pseudomonadati</taxon>
        <taxon>Pseudomonadota</taxon>
        <taxon>Gammaproteobacteria</taxon>
        <taxon>Alteromonadales</taxon>
        <taxon>Shewanellaceae</taxon>
        <taxon>Shewanella</taxon>
    </lineage>
</organism>
<keyword evidence="1" id="KW-0808">Transferase</keyword>
<feature type="domain" description="N-acetyltransferase" evidence="3">
    <location>
        <begin position="4"/>
        <end position="147"/>
    </location>
</feature>
<dbReference type="PANTHER" id="PTHR43877:SF2">
    <property type="entry name" value="AMINOALKYLPHOSPHONATE N-ACETYLTRANSFERASE-RELATED"/>
    <property type="match status" value="1"/>
</dbReference>
<protein>
    <submittedName>
        <fullName evidence="4">GNAT family N-acetyltransferase</fullName>
    </submittedName>
</protein>
<evidence type="ECO:0000313" key="4">
    <source>
        <dbReference type="EMBL" id="MDI5831477.1"/>
    </source>
</evidence>
<evidence type="ECO:0000313" key="5">
    <source>
        <dbReference type="Proteomes" id="UP001159075"/>
    </source>
</evidence>
<comment type="caution">
    <text evidence="4">The sequence shown here is derived from an EMBL/GenBank/DDBJ whole genome shotgun (WGS) entry which is preliminary data.</text>
</comment>
<proteinExistence type="predicted"/>
<dbReference type="Gene3D" id="3.40.630.30">
    <property type="match status" value="1"/>
</dbReference>
<dbReference type="CDD" id="cd04301">
    <property type="entry name" value="NAT_SF"/>
    <property type="match status" value="1"/>
</dbReference>
<dbReference type="InterPro" id="IPR000182">
    <property type="entry name" value="GNAT_dom"/>
</dbReference>
<reference evidence="4 5" key="1">
    <citation type="submission" date="2022-09" db="EMBL/GenBank/DDBJ databases">
        <title>The outer-membrane cytochrome OmcA is essential for infection of Shewanella oneidensis by a zebrafish-associated bacteriophage.</title>
        <authorList>
            <person name="Grenfell A.W."/>
            <person name="Intile P."/>
            <person name="Mcfarlane J."/>
            <person name="Leung D."/>
            <person name="Abdalla K."/>
            <person name="Wold M."/>
            <person name="Kees E."/>
            <person name="Gralnick J."/>
        </authorList>
    </citation>
    <scope>NUCLEOTIDE SEQUENCE [LARGE SCALE GENOMIC DNA]</scope>
    <source>
        <strain evidence="4 5">NF-5</strain>
    </source>
</reference>
<dbReference type="SUPFAM" id="SSF55729">
    <property type="entry name" value="Acyl-CoA N-acyltransferases (Nat)"/>
    <property type="match status" value="1"/>
</dbReference>
<dbReference type="PROSITE" id="PS51186">
    <property type="entry name" value="GNAT"/>
    <property type="match status" value="1"/>
</dbReference>
<dbReference type="RefSeq" id="WP_240292163.1">
    <property type="nucleotide sequence ID" value="NZ_CP092630.1"/>
</dbReference>
<evidence type="ECO:0000259" key="3">
    <source>
        <dbReference type="PROSITE" id="PS51186"/>
    </source>
</evidence>
<name>A0ABT6UC07_9GAMM</name>
<evidence type="ECO:0000256" key="2">
    <source>
        <dbReference type="ARBA" id="ARBA00023315"/>
    </source>
</evidence>
<dbReference type="Proteomes" id="UP001159075">
    <property type="component" value="Unassembled WGS sequence"/>
</dbReference>
<gene>
    <name evidence="4" type="ORF">ODY93_07865</name>
</gene>
<keyword evidence="2" id="KW-0012">Acyltransferase</keyword>
<dbReference type="InterPro" id="IPR016181">
    <property type="entry name" value="Acyl_CoA_acyltransferase"/>
</dbReference>
<dbReference type="Pfam" id="PF00583">
    <property type="entry name" value="Acetyltransf_1"/>
    <property type="match status" value="1"/>
</dbReference>
<keyword evidence="5" id="KW-1185">Reference proteome</keyword>
<dbReference type="InterPro" id="IPR050832">
    <property type="entry name" value="Bact_Acetyltransf"/>
</dbReference>
<dbReference type="EMBL" id="JAOTLW010000006">
    <property type="protein sequence ID" value="MDI5831477.1"/>
    <property type="molecule type" value="Genomic_DNA"/>
</dbReference>
<dbReference type="PANTHER" id="PTHR43877">
    <property type="entry name" value="AMINOALKYLPHOSPHONATE N-ACETYLTRANSFERASE-RELATED-RELATED"/>
    <property type="match status" value="1"/>
</dbReference>
<evidence type="ECO:0000256" key="1">
    <source>
        <dbReference type="ARBA" id="ARBA00022679"/>
    </source>
</evidence>
<sequence length="155" mass="17281">MGAISIRQAQIADHNPIATLLLQLGYSATEAQLHQYLNDPKRSDEIYLAESEGVVVGLISLIFFDYFPSQQHICRITALVVTEASRGLGVGTQLIDFAKSRASERGCRQLEVTTSMRREQTQAYYESIGFEKTSFRYIQAIEDKSVECSPNKIGA</sequence>